<comment type="subunit">
    <text evidence="9">Heterohexamer composed of two FlhC and four FlhD subunits. Each FlhC binds a FlhD dimer, forming a heterotrimer, and a hexamer assembles by dimerization of two heterotrimers.</text>
</comment>
<keyword evidence="6 9" id="KW-0238">DNA-binding</keyword>
<accession>A0A4Q7N9M8</accession>
<evidence type="ECO:0000256" key="6">
    <source>
        <dbReference type="ARBA" id="ARBA00023125"/>
    </source>
</evidence>
<proteinExistence type="inferred from homology"/>
<comment type="caution">
    <text evidence="12">The sequence shown here is derived from an EMBL/GenBank/DDBJ whole genome shotgun (WGS) entry which is preliminary data.</text>
</comment>
<keyword evidence="1 9" id="KW-0963">Cytoplasm</keyword>
<evidence type="ECO:0000256" key="4">
    <source>
        <dbReference type="ARBA" id="ARBA00022833"/>
    </source>
</evidence>
<reference evidence="12 13" key="1">
    <citation type="submission" date="2019-02" db="EMBL/GenBank/DDBJ databases">
        <title>Genomic Encyclopedia of Type Strains, Phase IV (KMG-IV): sequencing the most valuable type-strain genomes for metagenomic binning, comparative biology and taxonomic classification.</title>
        <authorList>
            <person name="Goeker M."/>
        </authorList>
    </citation>
    <scope>NUCLEOTIDE SEQUENCE [LARGE SCALE GENOMIC DNA]</scope>
    <source>
        <strain evidence="12 13">K24</strain>
    </source>
</reference>
<dbReference type="SUPFAM" id="SSF160930">
    <property type="entry name" value="FlhC-like"/>
    <property type="match status" value="1"/>
</dbReference>
<evidence type="ECO:0000313" key="13">
    <source>
        <dbReference type="Proteomes" id="UP000292445"/>
    </source>
</evidence>
<sequence>MVRAKSVLSEARQIEIASELIRLDARLQVLEAEVQLSRERLLRLYREIRGKSPPKGMLPFSTDWFMTWQPNIHASLFMNIHRHQVGLDDATAVEALIRAYRLYREQIGQLGLPEVLSITRAWRLTRFFDAGMLGMTACTSCGGEFVTHTFELAHQYVCGLCHMPSRAGKTRRTANAAEVAKAAPR</sequence>
<evidence type="ECO:0000256" key="9">
    <source>
        <dbReference type="HAMAP-Rule" id="MF_01891"/>
    </source>
</evidence>
<evidence type="ECO:0000256" key="11">
    <source>
        <dbReference type="SAM" id="Coils"/>
    </source>
</evidence>
<dbReference type="Proteomes" id="UP000292445">
    <property type="component" value="Unassembled WGS sequence"/>
</dbReference>
<comment type="function">
    <text evidence="9">Functions in complex with FlhD as a master transcriptional regulator that regulates transcription of several flagellar and non-flagellar operons by binding to their promoter region. Activates expression of class 2 flagellar genes, including fliA, which is a flagellum-specific sigma factor that turns on the class 3 genes. Also regulates genes whose products function in a variety of physiological pathways.</text>
</comment>
<feature type="binding site" evidence="9">
    <location>
        <position position="161"/>
    </location>
    <ligand>
        <name>Zn(2+)</name>
        <dbReference type="ChEBI" id="CHEBI:29105"/>
    </ligand>
</feature>
<evidence type="ECO:0000256" key="2">
    <source>
        <dbReference type="ARBA" id="ARBA00022723"/>
    </source>
</evidence>
<dbReference type="NCBIfam" id="NF009365">
    <property type="entry name" value="PRK12722.1"/>
    <property type="match status" value="1"/>
</dbReference>
<dbReference type="GO" id="GO:0008270">
    <property type="term" value="F:zinc ion binding"/>
    <property type="evidence" value="ECO:0007669"/>
    <property type="project" value="UniProtKB-UniRule"/>
</dbReference>
<keyword evidence="11" id="KW-0175">Coiled coil</keyword>
<dbReference type="GO" id="GO:0005737">
    <property type="term" value="C:cytoplasm"/>
    <property type="evidence" value="ECO:0007669"/>
    <property type="project" value="UniProtKB-SubCell"/>
</dbReference>
<keyword evidence="12" id="KW-0966">Cell projection</keyword>
<dbReference type="GO" id="GO:0003677">
    <property type="term" value="F:DNA binding"/>
    <property type="evidence" value="ECO:0007669"/>
    <property type="project" value="UniProtKB-UniRule"/>
</dbReference>
<feature type="binding site" evidence="9">
    <location>
        <position position="138"/>
    </location>
    <ligand>
        <name>Zn(2+)</name>
        <dbReference type="ChEBI" id="CHEBI:29105"/>
    </ligand>
</feature>
<feature type="coiled-coil region" evidence="11">
    <location>
        <begin position="20"/>
        <end position="47"/>
    </location>
</feature>
<dbReference type="GO" id="GO:0045893">
    <property type="term" value="P:positive regulation of DNA-templated transcription"/>
    <property type="evidence" value="ECO:0007669"/>
    <property type="project" value="InterPro"/>
</dbReference>
<evidence type="ECO:0000256" key="7">
    <source>
        <dbReference type="ARBA" id="ARBA00023159"/>
    </source>
</evidence>
<keyword evidence="2 9" id="KW-0479">Metal-binding</keyword>
<keyword evidence="8 9" id="KW-0804">Transcription</keyword>
<dbReference type="InterPro" id="IPR007944">
    <property type="entry name" value="FlhC"/>
</dbReference>
<gene>
    <name evidence="9" type="primary">flhC</name>
    <name evidence="12" type="ORF">EV675_5371</name>
</gene>
<evidence type="ECO:0000313" key="12">
    <source>
        <dbReference type="EMBL" id="RZS78714.1"/>
    </source>
</evidence>
<dbReference type="OrthoDB" id="5570801at2"/>
<keyword evidence="4 9" id="KW-0862">Zinc</keyword>
<comment type="subcellular location">
    <subcellularLocation>
        <location evidence="9 10">Cytoplasm</location>
    </subcellularLocation>
</comment>
<feature type="binding site" evidence="9">
    <location>
        <position position="141"/>
    </location>
    <ligand>
        <name>Zn(2+)</name>
        <dbReference type="ChEBI" id="CHEBI:29105"/>
    </ligand>
</feature>
<comment type="similarity">
    <text evidence="9 10">Belongs to the FlhC family.</text>
</comment>
<keyword evidence="7 9" id="KW-0010">Activator</keyword>
<keyword evidence="13" id="KW-1185">Reference proteome</keyword>
<dbReference type="EMBL" id="SGXC01000003">
    <property type="protein sequence ID" value="RZS78714.1"/>
    <property type="molecule type" value="Genomic_DNA"/>
</dbReference>
<evidence type="ECO:0000256" key="3">
    <source>
        <dbReference type="ARBA" id="ARBA00022795"/>
    </source>
</evidence>
<keyword evidence="5 9" id="KW-0805">Transcription regulation</keyword>
<keyword evidence="12" id="KW-0282">Flagellum</keyword>
<dbReference type="Pfam" id="PF05280">
    <property type="entry name" value="FlhC"/>
    <property type="match status" value="1"/>
</dbReference>
<keyword evidence="3 9" id="KW-1005">Bacterial flagellum biogenesis</keyword>
<protein>
    <recommendedName>
        <fullName evidence="9 10">Flagellar transcriptional regulator FlhC</fullName>
    </recommendedName>
</protein>
<dbReference type="GO" id="GO:0044781">
    <property type="term" value="P:bacterial-type flagellum organization"/>
    <property type="evidence" value="ECO:0007669"/>
    <property type="project" value="UniProtKB-KW"/>
</dbReference>
<dbReference type="RefSeq" id="WP_130361640.1">
    <property type="nucleotide sequence ID" value="NZ_SGXC01000003.1"/>
</dbReference>
<name>A0A4Q7N9M8_9BURK</name>
<keyword evidence="12" id="KW-0969">Cilium</keyword>
<evidence type="ECO:0000256" key="1">
    <source>
        <dbReference type="ARBA" id="ARBA00022490"/>
    </source>
</evidence>
<organism evidence="12 13">
    <name type="scientific">Pigmentiphaga kullae</name>
    <dbReference type="NCBI Taxonomy" id="151784"/>
    <lineage>
        <taxon>Bacteria</taxon>
        <taxon>Pseudomonadati</taxon>
        <taxon>Pseudomonadota</taxon>
        <taxon>Betaproteobacteria</taxon>
        <taxon>Burkholderiales</taxon>
        <taxon>Alcaligenaceae</taxon>
        <taxon>Pigmentiphaga</taxon>
    </lineage>
</organism>
<evidence type="ECO:0000256" key="8">
    <source>
        <dbReference type="ARBA" id="ARBA00023163"/>
    </source>
</evidence>
<evidence type="ECO:0000256" key="5">
    <source>
        <dbReference type="ARBA" id="ARBA00023015"/>
    </source>
</evidence>
<evidence type="ECO:0000256" key="10">
    <source>
        <dbReference type="PIRNR" id="PIRNR003159"/>
    </source>
</evidence>
<dbReference type="AlphaFoldDB" id="A0A4Q7N9M8"/>
<dbReference type="PIRSF" id="PIRSF003159">
    <property type="entry name" value="FlhC"/>
    <property type="match status" value="1"/>
</dbReference>
<feature type="binding site" evidence="9">
    <location>
        <position position="158"/>
    </location>
    <ligand>
        <name>Zn(2+)</name>
        <dbReference type="ChEBI" id="CHEBI:29105"/>
    </ligand>
</feature>
<dbReference type="GO" id="GO:1902208">
    <property type="term" value="P:regulation of bacterial-type flagellum assembly"/>
    <property type="evidence" value="ECO:0007669"/>
    <property type="project" value="UniProtKB-UniRule"/>
</dbReference>
<dbReference type="HAMAP" id="MF_01891">
    <property type="entry name" value="FhlC"/>
    <property type="match status" value="1"/>
</dbReference>
<comment type="cofactor">
    <cofactor evidence="9">
        <name>Zn(2+)</name>
        <dbReference type="ChEBI" id="CHEBI:29105"/>
    </cofactor>
    <text evidence="9">Binds 1 zinc ion per subunit.</text>
</comment>